<protein>
    <submittedName>
        <fullName evidence="1">Uncharacterized protein</fullName>
    </submittedName>
</protein>
<reference evidence="1 2" key="1">
    <citation type="journal article" date="2018" name="Sci. Rep.">
        <title>Genomic signatures of local adaptation to the degree of environmental predictability in rotifers.</title>
        <authorList>
            <person name="Franch-Gras L."/>
            <person name="Hahn C."/>
            <person name="Garcia-Roger E.M."/>
            <person name="Carmona M.J."/>
            <person name="Serra M."/>
            <person name="Gomez A."/>
        </authorList>
    </citation>
    <scope>NUCLEOTIDE SEQUENCE [LARGE SCALE GENOMIC DNA]</scope>
    <source>
        <strain evidence="1">HYR1</strain>
    </source>
</reference>
<accession>A0A3M7PIX9</accession>
<sequence>MMHQKLKLNFDCTNVGKNFTDKTKESNKRIRGKNIEFKVAELFDNFKEMESKVQNGNFWELKSKQDGIKLRKQKTVSTRPMSDSRMFSFTKYTK</sequence>
<comment type="caution">
    <text evidence="1">The sequence shown here is derived from an EMBL/GenBank/DDBJ whole genome shotgun (WGS) entry which is preliminary data.</text>
</comment>
<dbReference type="EMBL" id="REGN01010658">
    <property type="protein sequence ID" value="RMZ98627.1"/>
    <property type="molecule type" value="Genomic_DNA"/>
</dbReference>
<evidence type="ECO:0000313" key="2">
    <source>
        <dbReference type="Proteomes" id="UP000276133"/>
    </source>
</evidence>
<gene>
    <name evidence="1" type="ORF">BpHYR1_010851</name>
</gene>
<evidence type="ECO:0000313" key="1">
    <source>
        <dbReference type="EMBL" id="RMZ98627.1"/>
    </source>
</evidence>
<name>A0A3M7PIX9_BRAPC</name>
<dbReference type="Proteomes" id="UP000276133">
    <property type="component" value="Unassembled WGS sequence"/>
</dbReference>
<keyword evidence="2" id="KW-1185">Reference proteome</keyword>
<dbReference type="AlphaFoldDB" id="A0A3M7PIX9"/>
<organism evidence="1 2">
    <name type="scientific">Brachionus plicatilis</name>
    <name type="common">Marine rotifer</name>
    <name type="synonym">Brachionus muelleri</name>
    <dbReference type="NCBI Taxonomy" id="10195"/>
    <lineage>
        <taxon>Eukaryota</taxon>
        <taxon>Metazoa</taxon>
        <taxon>Spiralia</taxon>
        <taxon>Gnathifera</taxon>
        <taxon>Rotifera</taxon>
        <taxon>Eurotatoria</taxon>
        <taxon>Monogononta</taxon>
        <taxon>Pseudotrocha</taxon>
        <taxon>Ploima</taxon>
        <taxon>Brachionidae</taxon>
        <taxon>Brachionus</taxon>
    </lineage>
</organism>
<proteinExistence type="predicted"/>